<evidence type="ECO:0000256" key="5">
    <source>
        <dbReference type="ARBA" id="ARBA00010691"/>
    </source>
</evidence>
<dbReference type="Pfam" id="PF06703">
    <property type="entry name" value="SPC25"/>
    <property type="match status" value="1"/>
</dbReference>
<dbReference type="InParanoid" id="K5V4K6"/>
<dbReference type="PANTHER" id="PTHR23430">
    <property type="entry name" value="HISTONE H2A"/>
    <property type="match status" value="1"/>
</dbReference>
<gene>
    <name evidence="18" type="ORF">PHACADRAFT_206455</name>
</gene>
<comment type="subunit">
    <text evidence="13">The nucleosome is a histone octamer containing two molecules each of H2A, H2B, H3 and H4 assembled in one H3-H4 heterotetramer and two H2A-H2B heterodimers. The octamer wraps approximately 147 bp of DNA.</text>
</comment>
<evidence type="ECO:0000256" key="1">
    <source>
        <dbReference type="ARBA" id="ARBA00004123"/>
    </source>
</evidence>
<evidence type="ECO:0000259" key="16">
    <source>
        <dbReference type="Pfam" id="PF00125"/>
    </source>
</evidence>
<feature type="domain" description="Core Histone H2A/H2B/H3" evidence="16">
    <location>
        <begin position="207"/>
        <end position="247"/>
    </location>
</feature>
<keyword evidence="7 15" id="KW-0812">Transmembrane</keyword>
<dbReference type="HOGENOM" id="CLU_960116_0_0_1"/>
<evidence type="ECO:0000256" key="7">
    <source>
        <dbReference type="ARBA" id="ARBA00022692"/>
    </source>
</evidence>
<sequence>MAARGRKTLDGASEPEPVSESNQVVNSSGSSSISTLLTTPTAEAERDEVKVNNASVSDMKHACDDALKRFLSRPDLFKQIYTHADVRLGLGWASVIVAAGTGLYGYKVEFETSKPVVWGGLILYILLTVLQALYAYFIEGDIVFVGKRKTLDKRIVTERVTISSTSTPSKPDTPPAYALTLNFVRSTSGGKSLLSKGRSSVRRAFPPVYLAAVLEYLAAEILELAGNAARDNKKQRIVPRHLQLAIRNDEELNKLLGDVVISQGGVVPHIDPALLPSKTQKGKKGESQEV</sequence>
<dbReference type="GO" id="GO:0005787">
    <property type="term" value="C:signal peptidase complex"/>
    <property type="evidence" value="ECO:0007669"/>
    <property type="project" value="InterPro"/>
</dbReference>
<dbReference type="SMART" id="SM00414">
    <property type="entry name" value="H2A"/>
    <property type="match status" value="1"/>
</dbReference>
<protein>
    <recommendedName>
        <fullName evidence="13">Histone H2A</fullName>
    </recommendedName>
</protein>
<keyword evidence="12 13" id="KW-0539">Nucleus</keyword>
<dbReference type="GO" id="GO:0003677">
    <property type="term" value="F:DNA binding"/>
    <property type="evidence" value="ECO:0007669"/>
    <property type="project" value="UniProtKB-KW"/>
</dbReference>
<dbReference type="GO" id="GO:0005634">
    <property type="term" value="C:nucleus"/>
    <property type="evidence" value="ECO:0007669"/>
    <property type="project" value="UniProtKB-SubCell"/>
</dbReference>
<evidence type="ECO:0000256" key="6">
    <source>
        <dbReference type="ARBA" id="ARBA00022454"/>
    </source>
</evidence>
<feature type="domain" description="Histone H2A C-terminal" evidence="17">
    <location>
        <begin position="250"/>
        <end position="284"/>
    </location>
</feature>
<comment type="similarity">
    <text evidence="4">Belongs to the SPCS2 family.</text>
</comment>
<organism evidence="18 19">
    <name type="scientific">Phanerochaete carnosa (strain HHB-10118-sp)</name>
    <name type="common">White-rot fungus</name>
    <name type="synonym">Peniophora carnosa</name>
    <dbReference type="NCBI Taxonomy" id="650164"/>
    <lineage>
        <taxon>Eukaryota</taxon>
        <taxon>Fungi</taxon>
        <taxon>Dikarya</taxon>
        <taxon>Basidiomycota</taxon>
        <taxon>Agaricomycotina</taxon>
        <taxon>Agaricomycetes</taxon>
        <taxon>Polyporales</taxon>
        <taxon>Phanerochaetaceae</taxon>
        <taxon>Phanerochaete</taxon>
    </lineage>
</organism>
<feature type="compositionally biased region" description="Low complexity" evidence="14">
    <location>
        <begin position="18"/>
        <end position="34"/>
    </location>
</feature>
<keyword evidence="8" id="KW-0256">Endoplasmic reticulum</keyword>
<dbReference type="GO" id="GO:0000786">
    <property type="term" value="C:nucleosome"/>
    <property type="evidence" value="ECO:0007669"/>
    <property type="project" value="UniProtKB-KW"/>
</dbReference>
<name>K5V4K6_PHACS</name>
<evidence type="ECO:0000256" key="4">
    <source>
        <dbReference type="ARBA" id="ARBA00007324"/>
    </source>
</evidence>
<proteinExistence type="inferred from homology"/>
<keyword evidence="10" id="KW-0007">Acetylation</keyword>
<dbReference type="InterPro" id="IPR009582">
    <property type="entry name" value="Spc2/SPCS2"/>
</dbReference>
<dbReference type="GO" id="GO:0030527">
    <property type="term" value="F:structural constituent of chromatin"/>
    <property type="evidence" value="ECO:0007669"/>
    <property type="project" value="InterPro"/>
</dbReference>
<evidence type="ECO:0000313" key="19">
    <source>
        <dbReference type="Proteomes" id="UP000008370"/>
    </source>
</evidence>
<feature type="transmembrane region" description="Helical" evidence="15">
    <location>
        <begin position="118"/>
        <end position="138"/>
    </location>
</feature>
<feature type="region of interest" description="Disordered" evidence="14">
    <location>
        <begin position="1"/>
        <end position="41"/>
    </location>
</feature>
<keyword evidence="11 15" id="KW-0472">Membrane</keyword>
<dbReference type="GO" id="GO:0046982">
    <property type="term" value="F:protein heterodimerization activity"/>
    <property type="evidence" value="ECO:0007669"/>
    <property type="project" value="InterPro"/>
</dbReference>
<dbReference type="EMBL" id="JH930470">
    <property type="protein sequence ID" value="EKM57556.1"/>
    <property type="molecule type" value="Genomic_DNA"/>
</dbReference>
<evidence type="ECO:0000256" key="10">
    <source>
        <dbReference type="ARBA" id="ARBA00022990"/>
    </source>
</evidence>
<evidence type="ECO:0000313" key="18">
    <source>
        <dbReference type="EMBL" id="EKM57556.1"/>
    </source>
</evidence>
<evidence type="ECO:0000256" key="11">
    <source>
        <dbReference type="ARBA" id="ARBA00023136"/>
    </source>
</evidence>
<dbReference type="STRING" id="650164.K5V4K6"/>
<comment type="similarity">
    <text evidence="5 13">Belongs to the histone H2A family.</text>
</comment>
<keyword evidence="9 15" id="KW-1133">Transmembrane helix</keyword>
<evidence type="ECO:0000256" key="12">
    <source>
        <dbReference type="ARBA" id="ARBA00023242"/>
    </source>
</evidence>
<dbReference type="RefSeq" id="XP_007392904.1">
    <property type="nucleotide sequence ID" value="XM_007392842.1"/>
</dbReference>
<keyword evidence="13" id="KW-0238">DNA-binding</keyword>
<dbReference type="GO" id="GO:0006465">
    <property type="term" value="P:signal peptide processing"/>
    <property type="evidence" value="ECO:0007669"/>
    <property type="project" value="InterPro"/>
</dbReference>
<dbReference type="PRINTS" id="PR00620">
    <property type="entry name" value="HISTONEH2A"/>
</dbReference>
<dbReference type="InterPro" id="IPR002119">
    <property type="entry name" value="Histone_H2A"/>
</dbReference>
<keyword evidence="13" id="KW-0544">Nucleosome core</keyword>
<keyword evidence="19" id="KW-1185">Reference proteome</keyword>
<evidence type="ECO:0000256" key="9">
    <source>
        <dbReference type="ARBA" id="ARBA00022989"/>
    </source>
</evidence>
<evidence type="ECO:0000256" key="14">
    <source>
        <dbReference type="SAM" id="MobiDB-lite"/>
    </source>
</evidence>
<dbReference type="KEGG" id="pco:PHACADRAFT_206455"/>
<accession>K5V4K6</accession>
<evidence type="ECO:0000256" key="15">
    <source>
        <dbReference type="SAM" id="Phobius"/>
    </source>
</evidence>
<evidence type="ECO:0000256" key="3">
    <source>
        <dbReference type="ARBA" id="ARBA00004477"/>
    </source>
</evidence>
<reference evidence="18 19" key="1">
    <citation type="journal article" date="2012" name="BMC Genomics">
        <title>Comparative genomics of the white-rot fungi, Phanerochaete carnosa and P. chrysosporium, to elucidate the genetic basis of the distinct wood types they colonize.</title>
        <authorList>
            <person name="Suzuki H."/>
            <person name="MacDonald J."/>
            <person name="Syed K."/>
            <person name="Salamov A."/>
            <person name="Hori C."/>
            <person name="Aerts A."/>
            <person name="Henrissat B."/>
            <person name="Wiebenga A."/>
            <person name="vanKuyk P.A."/>
            <person name="Barry K."/>
            <person name="Lindquist E."/>
            <person name="LaButti K."/>
            <person name="Lapidus A."/>
            <person name="Lucas S."/>
            <person name="Coutinho P."/>
            <person name="Gong Y."/>
            <person name="Samejima M."/>
            <person name="Mahadevan R."/>
            <person name="Abou-Zaid M."/>
            <person name="de Vries R.P."/>
            <person name="Igarashi K."/>
            <person name="Yadav J.S."/>
            <person name="Grigoriev I.V."/>
            <person name="Master E.R."/>
        </authorList>
    </citation>
    <scope>NUCLEOTIDE SEQUENCE [LARGE SCALE GENOMIC DNA]</scope>
    <source>
        <strain evidence="18 19">HHB-10118-sp</strain>
    </source>
</reference>
<dbReference type="Gene3D" id="1.10.20.10">
    <property type="entry name" value="Histone, subunit A"/>
    <property type="match status" value="1"/>
</dbReference>
<evidence type="ECO:0000256" key="13">
    <source>
        <dbReference type="RuleBase" id="RU003767"/>
    </source>
</evidence>
<dbReference type="InterPro" id="IPR007125">
    <property type="entry name" value="H2A/H2B/H3"/>
</dbReference>
<evidence type="ECO:0000259" key="17">
    <source>
        <dbReference type="Pfam" id="PF16211"/>
    </source>
</evidence>
<evidence type="ECO:0000256" key="8">
    <source>
        <dbReference type="ARBA" id="ARBA00022824"/>
    </source>
</evidence>
<dbReference type="CDD" id="cd00074">
    <property type="entry name" value="HFD_H2A"/>
    <property type="match status" value="1"/>
</dbReference>
<dbReference type="GeneID" id="18912493"/>
<evidence type="ECO:0000256" key="2">
    <source>
        <dbReference type="ARBA" id="ARBA00004286"/>
    </source>
</evidence>
<dbReference type="Proteomes" id="UP000008370">
    <property type="component" value="Unassembled WGS sequence"/>
</dbReference>
<dbReference type="AlphaFoldDB" id="K5V4K6"/>
<dbReference type="Pfam" id="PF16211">
    <property type="entry name" value="Histone_H2A_C"/>
    <property type="match status" value="1"/>
</dbReference>
<keyword evidence="6 13" id="KW-0158">Chromosome</keyword>
<dbReference type="InterPro" id="IPR009072">
    <property type="entry name" value="Histone-fold"/>
</dbReference>
<feature type="transmembrane region" description="Helical" evidence="15">
    <location>
        <begin position="88"/>
        <end position="106"/>
    </location>
</feature>
<dbReference type="SUPFAM" id="SSF47113">
    <property type="entry name" value="Histone-fold"/>
    <property type="match status" value="1"/>
</dbReference>
<dbReference type="InterPro" id="IPR032454">
    <property type="entry name" value="Histone_H2A_C"/>
</dbReference>
<dbReference type="OrthoDB" id="29558at2759"/>
<dbReference type="FunFam" id="1.10.20.10:FF:000103">
    <property type="entry name" value="Histone H2A type 1"/>
    <property type="match status" value="1"/>
</dbReference>
<comment type="subcellular location">
    <subcellularLocation>
        <location evidence="2">Chromosome</location>
    </subcellularLocation>
    <subcellularLocation>
        <location evidence="3">Endoplasmic reticulum membrane</location>
        <topology evidence="3">Multi-pass membrane protein</topology>
    </subcellularLocation>
    <subcellularLocation>
        <location evidence="1 13">Nucleus</location>
    </subcellularLocation>
</comment>
<dbReference type="Pfam" id="PF00125">
    <property type="entry name" value="Histone"/>
    <property type="match status" value="1"/>
</dbReference>